<dbReference type="EMBL" id="BK015871">
    <property type="protein sequence ID" value="DAD70902.1"/>
    <property type="molecule type" value="Genomic_DNA"/>
</dbReference>
<evidence type="ECO:0000256" key="1">
    <source>
        <dbReference type="SAM" id="Coils"/>
    </source>
</evidence>
<evidence type="ECO:0000259" key="2">
    <source>
        <dbReference type="Pfam" id="PF23404"/>
    </source>
</evidence>
<protein>
    <submittedName>
        <fullName evidence="3">Cell division protein</fullName>
    </submittedName>
</protein>
<keyword evidence="3" id="KW-0131">Cell cycle</keyword>
<evidence type="ECO:0000313" key="3">
    <source>
        <dbReference type="EMBL" id="DAD70902.1"/>
    </source>
</evidence>
<sequence length="150" mass="17344">MDIEKLIEDLRGLLKQYGEKIPYGELVGAPWPYSRAGDLAWQDPEPYFIEQAASTLSTLQAENERLRKELEYEREHANAYHEECGQWEAENEKLRAELEQMKAERDAARSDIETALAYGMKDCELCKNSQCYVRGGTKPCLPKWRGQKEV</sequence>
<feature type="domain" description="FAZ1 C-terminal region" evidence="2">
    <location>
        <begin position="88"/>
        <end position="106"/>
    </location>
</feature>
<keyword evidence="3" id="KW-0132">Cell division</keyword>
<dbReference type="InterPro" id="IPR056615">
    <property type="entry name" value="FAZ1_C"/>
</dbReference>
<proteinExistence type="predicted"/>
<dbReference type="Pfam" id="PF23404">
    <property type="entry name" value="FAZ1_C"/>
    <property type="match status" value="1"/>
</dbReference>
<dbReference type="GO" id="GO:0051301">
    <property type="term" value="P:cell division"/>
    <property type="evidence" value="ECO:0007669"/>
    <property type="project" value="UniProtKB-KW"/>
</dbReference>
<feature type="coiled-coil region" evidence="1">
    <location>
        <begin position="49"/>
        <end position="111"/>
    </location>
</feature>
<keyword evidence="1" id="KW-0175">Coiled coil</keyword>
<organism evidence="3">
    <name type="scientific">Siphoviridae sp. ctvok7</name>
    <dbReference type="NCBI Taxonomy" id="2827596"/>
    <lineage>
        <taxon>Viruses</taxon>
        <taxon>Duplodnaviria</taxon>
        <taxon>Heunggongvirae</taxon>
        <taxon>Uroviricota</taxon>
        <taxon>Caudoviricetes</taxon>
    </lineage>
</organism>
<accession>A0A8S5LLS3</accession>
<reference evidence="3" key="1">
    <citation type="journal article" date="2021" name="Proc. Natl. Acad. Sci. U.S.A.">
        <title>A Catalog of Tens of Thousands of Viruses from Human Metagenomes Reveals Hidden Associations with Chronic Diseases.</title>
        <authorList>
            <person name="Tisza M.J."/>
            <person name="Buck C.B."/>
        </authorList>
    </citation>
    <scope>NUCLEOTIDE SEQUENCE</scope>
    <source>
        <strain evidence="3">Ctvok7</strain>
    </source>
</reference>
<name>A0A8S5LLS3_9CAUD</name>